<evidence type="ECO:0000259" key="3">
    <source>
        <dbReference type="PROSITE" id="PS50102"/>
    </source>
</evidence>
<dbReference type="Pfam" id="PF00076">
    <property type="entry name" value="RRM_1"/>
    <property type="match status" value="1"/>
</dbReference>
<evidence type="ECO:0000313" key="9">
    <source>
        <dbReference type="Proteomes" id="UP000663860"/>
    </source>
</evidence>
<gene>
    <name evidence="4" type="ORF">IZO911_LOCUS1478</name>
    <name evidence="7" type="ORF">KXQ929_LOCUS24787</name>
    <name evidence="6" type="ORF">OKA104_LOCUS9041</name>
    <name evidence="8" type="ORF">OXD698_LOCUS30247</name>
    <name evidence="5" type="ORF">VCS650_LOCUS24726</name>
</gene>
<keyword evidence="1" id="KW-0694">RNA-binding</keyword>
<feature type="region of interest" description="Disordered" evidence="2">
    <location>
        <begin position="1"/>
        <end position="24"/>
    </location>
</feature>
<comment type="caution">
    <text evidence="4">The sequence shown here is derived from an EMBL/GenBank/DDBJ whole genome shotgun (WGS) entry which is preliminary data.</text>
</comment>
<feature type="compositionally biased region" description="Basic residues" evidence="2">
    <location>
        <begin position="129"/>
        <end position="160"/>
    </location>
</feature>
<organism evidence="4 9">
    <name type="scientific">Adineta steineri</name>
    <dbReference type="NCBI Taxonomy" id="433720"/>
    <lineage>
        <taxon>Eukaryota</taxon>
        <taxon>Metazoa</taxon>
        <taxon>Spiralia</taxon>
        <taxon>Gnathifera</taxon>
        <taxon>Rotifera</taxon>
        <taxon>Eurotatoria</taxon>
        <taxon>Bdelloidea</taxon>
        <taxon>Adinetida</taxon>
        <taxon>Adinetidae</taxon>
        <taxon>Adineta</taxon>
    </lineage>
</organism>
<feature type="compositionally biased region" description="Low complexity" evidence="2">
    <location>
        <begin position="8"/>
        <end position="21"/>
    </location>
</feature>
<evidence type="ECO:0000256" key="2">
    <source>
        <dbReference type="SAM" id="MobiDB-lite"/>
    </source>
</evidence>
<dbReference type="Gene3D" id="3.30.70.330">
    <property type="match status" value="1"/>
</dbReference>
<feature type="compositionally biased region" description="Basic and acidic residues" evidence="2">
    <location>
        <begin position="204"/>
        <end position="213"/>
    </location>
</feature>
<name>A0A813MAA9_9BILA</name>
<dbReference type="InterPro" id="IPR012677">
    <property type="entry name" value="Nucleotide-bd_a/b_plait_sf"/>
</dbReference>
<dbReference type="GO" id="GO:0003723">
    <property type="term" value="F:RNA binding"/>
    <property type="evidence" value="ECO:0007669"/>
    <property type="project" value="UniProtKB-UniRule"/>
</dbReference>
<dbReference type="OrthoDB" id="5970at2759"/>
<dbReference type="EMBL" id="CAJNON010000308">
    <property type="protein sequence ID" value="CAF1185207.1"/>
    <property type="molecule type" value="Genomic_DNA"/>
</dbReference>
<feature type="domain" description="RRM" evidence="3">
    <location>
        <begin position="29"/>
        <end position="102"/>
    </location>
</feature>
<evidence type="ECO:0000313" key="8">
    <source>
        <dbReference type="EMBL" id="CAF4013444.1"/>
    </source>
</evidence>
<feature type="compositionally biased region" description="Basic residues" evidence="2">
    <location>
        <begin position="189"/>
        <end position="203"/>
    </location>
</feature>
<dbReference type="PANTHER" id="PTHR48038:SF1">
    <property type="entry name" value="RIBONUCLEOPROTEIN RB97D"/>
    <property type="match status" value="1"/>
</dbReference>
<evidence type="ECO:0000313" key="7">
    <source>
        <dbReference type="EMBL" id="CAF3936751.1"/>
    </source>
</evidence>
<dbReference type="Proteomes" id="UP000663868">
    <property type="component" value="Unassembled WGS sequence"/>
</dbReference>
<evidence type="ECO:0000313" key="6">
    <source>
        <dbReference type="EMBL" id="CAF3648164.1"/>
    </source>
</evidence>
<dbReference type="SMART" id="SM00360">
    <property type="entry name" value="RRM"/>
    <property type="match status" value="1"/>
</dbReference>
<feature type="compositionally biased region" description="Basic and acidic residues" evidence="2">
    <location>
        <begin position="161"/>
        <end position="188"/>
    </location>
</feature>
<accession>A0A813MAA9</accession>
<dbReference type="InterPro" id="IPR000504">
    <property type="entry name" value="RRM_dom"/>
</dbReference>
<dbReference type="EMBL" id="CAJNOE010000006">
    <property type="protein sequence ID" value="CAF0717912.1"/>
    <property type="molecule type" value="Genomic_DNA"/>
</dbReference>
<dbReference type="EMBL" id="CAJOBB010002089">
    <property type="protein sequence ID" value="CAF3936751.1"/>
    <property type="molecule type" value="Genomic_DNA"/>
</dbReference>
<feature type="region of interest" description="Disordered" evidence="2">
    <location>
        <begin position="105"/>
        <end position="234"/>
    </location>
</feature>
<evidence type="ECO:0000256" key="1">
    <source>
        <dbReference type="PROSITE-ProRule" id="PRU00176"/>
    </source>
</evidence>
<evidence type="ECO:0000313" key="4">
    <source>
        <dbReference type="EMBL" id="CAF0717912.1"/>
    </source>
</evidence>
<dbReference type="EMBL" id="CAJOAY010000377">
    <property type="protein sequence ID" value="CAF3648164.1"/>
    <property type="molecule type" value="Genomic_DNA"/>
</dbReference>
<reference evidence="4" key="1">
    <citation type="submission" date="2021-02" db="EMBL/GenBank/DDBJ databases">
        <authorList>
            <person name="Nowell W R."/>
        </authorList>
    </citation>
    <scope>NUCLEOTIDE SEQUENCE</scope>
</reference>
<dbReference type="AlphaFoldDB" id="A0A813MAA9"/>
<evidence type="ECO:0000313" key="5">
    <source>
        <dbReference type="EMBL" id="CAF1185207.1"/>
    </source>
</evidence>
<dbReference type="InterPro" id="IPR035979">
    <property type="entry name" value="RBD_domain_sf"/>
</dbReference>
<dbReference type="Proteomes" id="UP000663881">
    <property type="component" value="Unassembled WGS sequence"/>
</dbReference>
<dbReference type="EMBL" id="CAJOAZ010003531">
    <property type="protein sequence ID" value="CAF4013444.1"/>
    <property type="molecule type" value="Genomic_DNA"/>
</dbReference>
<sequence length="234" mass="26372">MGRDRSRSMSSSSSGRGAQSSKWDGQAGYRIHVSDLVAGVKREEIEQAFTKFGTLNEVWVATNPPCFAFINYKHRSDAEQAIRELDGKTIGASRVGVTWARTRTYGSRNVGGRSGPFGSFRAGGGGGRNNRRRSRSRSRSGSRQHKRRHSRSRSRDRYRRRGDSPYDQKRSRRTSREKSKKDDRDKSQSKSRSRSRSQSRKKSSNNEKKRSESRGLSPNGHTADGRSSPIATED</sequence>
<dbReference type="PROSITE" id="PS50102">
    <property type="entry name" value="RRM"/>
    <property type="match status" value="1"/>
</dbReference>
<dbReference type="Proteomes" id="UP000663844">
    <property type="component" value="Unassembled WGS sequence"/>
</dbReference>
<proteinExistence type="predicted"/>
<dbReference type="SUPFAM" id="SSF54928">
    <property type="entry name" value="RNA-binding domain, RBD"/>
    <property type="match status" value="1"/>
</dbReference>
<dbReference type="Proteomes" id="UP000663891">
    <property type="component" value="Unassembled WGS sequence"/>
</dbReference>
<protein>
    <recommendedName>
        <fullName evidence="3">RRM domain-containing protein</fullName>
    </recommendedName>
</protein>
<dbReference type="PANTHER" id="PTHR48038">
    <property type="entry name" value="RIBONUCLEOPROTEIN RB97D"/>
    <property type="match status" value="1"/>
</dbReference>
<dbReference type="Proteomes" id="UP000663860">
    <property type="component" value="Unassembled WGS sequence"/>
</dbReference>